<dbReference type="AlphaFoldDB" id="A0A0C3GI47"/>
<evidence type="ECO:0000313" key="2">
    <source>
        <dbReference type="EMBL" id="KIM95815.1"/>
    </source>
</evidence>
<dbReference type="InParanoid" id="A0A0C3GI47"/>
<protein>
    <submittedName>
        <fullName evidence="2">Uncharacterized protein</fullName>
    </submittedName>
</protein>
<dbReference type="STRING" id="913774.A0A0C3GI47"/>
<evidence type="ECO:0000313" key="3">
    <source>
        <dbReference type="Proteomes" id="UP000054321"/>
    </source>
</evidence>
<dbReference type="Proteomes" id="UP000054321">
    <property type="component" value="Unassembled WGS sequence"/>
</dbReference>
<name>A0A0C3GI47_OIDMZ</name>
<dbReference type="OrthoDB" id="3598277at2759"/>
<gene>
    <name evidence="2" type="ORF">OIDMADRAFT_33896</name>
</gene>
<reference evidence="3" key="2">
    <citation type="submission" date="2015-01" db="EMBL/GenBank/DDBJ databases">
        <title>Evolutionary Origins and Diversification of the Mycorrhizal Mutualists.</title>
        <authorList>
            <consortium name="DOE Joint Genome Institute"/>
            <consortium name="Mycorrhizal Genomics Consortium"/>
            <person name="Kohler A."/>
            <person name="Kuo A."/>
            <person name="Nagy L.G."/>
            <person name="Floudas D."/>
            <person name="Copeland A."/>
            <person name="Barry K.W."/>
            <person name="Cichocki N."/>
            <person name="Veneault-Fourrey C."/>
            <person name="LaButti K."/>
            <person name="Lindquist E.A."/>
            <person name="Lipzen A."/>
            <person name="Lundell T."/>
            <person name="Morin E."/>
            <person name="Murat C."/>
            <person name="Riley R."/>
            <person name="Ohm R."/>
            <person name="Sun H."/>
            <person name="Tunlid A."/>
            <person name="Henrissat B."/>
            <person name="Grigoriev I.V."/>
            <person name="Hibbett D.S."/>
            <person name="Martin F."/>
        </authorList>
    </citation>
    <scope>NUCLEOTIDE SEQUENCE [LARGE SCALE GENOMIC DNA]</scope>
    <source>
        <strain evidence="3">Zn</strain>
    </source>
</reference>
<dbReference type="EMBL" id="KN832886">
    <property type="protein sequence ID" value="KIM95815.1"/>
    <property type="molecule type" value="Genomic_DNA"/>
</dbReference>
<organism evidence="2 3">
    <name type="scientific">Oidiodendron maius (strain Zn)</name>
    <dbReference type="NCBI Taxonomy" id="913774"/>
    <lineage>
        <taxon>Eukaryota</taxon>
        <taxon>Fungi</taxon>
        <taxon>Dikarya</taxon>
        <taxon>Ascomycota</taxon>
        <taxon>Pezizomycotina</taxon>
        <taxon>Leotiomycetes</taxon>
        <taxon>Leotiomycetes incertae sedis</taxon>
        <taxon>Myxotrichaceae</taxon>
        <taxon>Oidiodendron</taxon>
    </lineage>
</organism>
<feature type="region of interest" description="Disordered" evidence="1">
    <location>
        <begin position="79"/>
        <end position="134"/>
    </location>
</feature>
<keyword evidence="3" id="KW-1185">Reference proteome</keyword>
<reference evidence="2 3" key="1">
    <citation type="submission" date="2014-04" db="EMBL/GenBank/DDBJ databases">
        <authorList>
            <consortium name="DOE Joint Genome Institute"/>
            <person name="Kuo A."/>
            <person name="Martino E."/>
            <person name="Perotto S."/>
            <person name="Kohler A."/>
            <person name="Nagy L.G."/>
            <person name="Floudas D."/>
            <person name="Copeland A."/>
            <person name="Barry K.W."/>
            <person name="Cichocki N."/>
            <person name="Veneault-Fourrey C."/>
            <person name="LaButti K."/>
            <person name="Lindquist E.A."/>
            <person name="Lipzen A."/>
            <person name="Lundell T."/>
            <person name="Morin E."/>
            <person name="Murat C."/>
            <person name="Sun H."/>
            <person name="Tunlid A."/>
            <person name="Henrissat B."/>
            <person name="Grigoriev I.V."/>
            <person name="Hibbett D.S."/>
            <person name="Martin F."/>
            <person name="Nordberg H.P."/>
            <person name="Cantor M.N."/>
            <person name="Hua S.X."/>
        </authorList>
    </citation>
    <scope>NUCLEOTIDE SEQUENCE [LARGE SCALE GENOMIC DNA]</scope>
    <source>
        <strain evidence="2 3">Zn</strain>
    </source>
</reference>
<accession>A0A0C3GI47</accession>
<proteinExistence type="predicted"/>
<dbReference type="HOGENOM" id="CLU_1142871_0_0_1"/>
<evidence type="ECO:0000256" key="1">
    <source>
        <dbReference type="SAM" id="MobiDB-lite"/>
    </source>
</evidence>
<feature type="compositionally biased region" description="Polar residues" evidence="1">
    <location>
        <begin position="80"/>
        <end position="110"/>
    </location>
</feature>
<sequence length="243" mass="27260">MTRNQVERLDAALIRPGQDTNQTGDFSACHLLKRLLNRSLNRRPNWRGVVKRNTRVARFVSDMAGRDVETSVDTIEVDNISHSLSQRTRTPGQKVQQNQDQGESASMTEAKTSKRAPRTTNEVRTGDRNAEPPAANVTGWQKAMEVVGMTNEEITKLTQLLRSNLVQRRIDSHGGAITCVDDFTAWVLGPTAQSNCEGIKAIISDTLKWEMRSEATFEAEKTAIIHFMRKMYKSNAEPFTIKG</sequence>